<accession>A0A4R0P089</accession>
<feature type="transmembrane region" description="Helical" evidence="1">
    <location>
        <begin position="52"/>
        <end position="70"/>
    </location>
</feature>
<protein>
    <submittedName>
        <fullName evidence="2">DUF962 domain-containing protein</fullName>
    </submittedName>
</protein>
<name>A0A4R0P089_9SPHI</name>
<sequence>MAEKRFKSLKEFYPYYLSEHTNTTSRILHFIGTGLVALTFFTGFLFHNWHFFLAMPILGYGFAWVGHFFFEKNKPATFQYPGYSLASDFILFYDLLTGKQGFVVDDAHD</sequence>
<dbReference type="Proteomes" id="UP000291485">
    <property type="component" value="Unassembled WGS sequence"/>
</dbReference>
<dbReference type="InterPro" id="IPR009305">
    <property type="entry name" value="Mpo1-like"/>
</dbReference>
<dbReference type="OrthoDB" id="7356072at2"/>
<keyword evidence="3" id="KW-1185">Reference proteome</keyword>
<evidence type="ECO:0000313" key="3">
    <source>
        <dbReference type="Proteomes" id="UP000291485"/>
    </source>
</evidence>
<dbReference type="RefSeq" id="WP_131559439.1">
    <property type="nucleotide sequence ID" value="NZ_SJSN01000009.1"/>
</dbReference>
<reference evidence="2 3" key="1">
    <citation type="submission" date="2019-02" db="EMBL/GenBank/DDBJ databases">
        <title>Pedobacter sp. RP-3-11 sp. nov., isolated from Arctic soil.</title>
        <authorList>
            <person name="Dahal R.H."/>
        </authorList>
    </citation>
    <scope>NUCLEOTIDE SEQUENCE [LARGE SCALE GENOMIC DNA]</scope>
    <source>
        <strain evidence="2 3">RP-3-11</strain>
    </source>
</reference>
<gene>
    <name evidence="2" type="ORF">EZ449_13040</name>
</gene>
<dbReference type="EMBL" id="SJSN01000009">
    <property type="protein sequence ID" value="TCD08321.1"/>
    <property type="molecule type" value="Genomic_DNA"/>
</dbReference>
<dbReference type="PANTHER" id="PTHR34205">
    <property type="entry name" value="TRANSMEMBRANE PROTEIN"/>
    <property type="match status" value="1"/>
</dbReference>
<keyword evidence="1" id="KW-0812">Transmembrane</keyword>
<evidence type="ECO:0000313" key="2">
    <source>
        <dbReference type="EMBL" id="TCD08321.1"/>
    </source>
</evidence>
<dbReference type="AlphaFoldDB" id="A0A4R0P089"/>
<feature type="transmembrane region" description="Helical" evidence="1">
    <location>
        <begin position="27"/>
        <end position="46"/>
    </location>
</feature>
<keyword evidence="1" id="KW-0472">Membrane</keyword>
<dbReference type="Pfam" id="PF06127">
    <property type="entry name" value="Mpo1-like"/>
    <property type="match status" value="1"/>
</dbReference>
<organism evidence="2 3">
    <name type="scientific">Pedobacter frigidisoli</name>
    <dbReference type="NCBI Taxonomy" id="2530455"/>
    <lineage>
        <taxon>Bacteria</taxon>
        <taxon>Pseudomonadati</taxon>
        <taxon>Bacteroidota</taxon>
        <taxon>Sphingobacteriia</taxon>
        <taxon>Sphingobacteriales</taxon>
        <taxon>Sphingobacteriaceae</taxon>
        <taxon>Pedobacter</taxon>
    </lineage>
</organism>
<comment type="caution">
    <text evidence="2">The sequence shown here is derived from an EMBL/GenBank/DDBJ whole genome shotgun (WGS) entry which is preliminary data.</text>
</comment>
<dbReference type="PANTHER" id="PTHR34205:SF2">
    <property type="entry name" value="DUF962 DOMAIN-CONTAINING PROTEIN"/>
    <property type="match status" value="1"/>
</dbReference>
<proteinExistence type="predicted"/>
<keyword evidence="1" id="KW-1133">Transmembrane helix</keyword>
<evidence type="ECO:0000256" key="1">
    <source>
        <dbReference type="SAM" id="Phobius"/>
    </source>
</evidence>